<sequence>MPRWVLVDDTDAGIQYNGPWFVHQGSQNILGNFGIPYRSTLHGINTNGSFSYSFRGSRVLITATLEFPAPDGPFWQCIVDGVVIPSIVYTTPENRLRYCEEDGLAEDVQHNITVKASVQNQRTFWFDYIQYLPPVDEPLENVSISVDIPDPQMLFSNGWTLHAPGYMTSLLGSTFSFTFTGSSLTWFGFYDNSLPLAATTATYTIDGGKAVAFDLNGAAALRTGVQYNQIFFQTNSLPIGEHTLIVAYQGNLQTAPLTLSVVYIEDGTSYLSNSGSPIPSSSSFHSSLSVPALTTSGGSFTSTPFFPEPSAVKVGTAFSKLSPASEIGAIIGGILGGLTIISLLIVGLSQRYKKWRQSKRAQPEMAEVGPSFNQRTPIPLSTNSSTEVALVPELAHQRIGGDTHSHISEERNSVHNDIVEIPRNHER</sequence>
<keyword evidence="2" id="KW-1133">Transmembrane helix</keyword>
<organism evidence="3 4">
    <name type="scientific">Gymnopilus junonius</name>
    <name type="common">Spectacular rustgill mushroom</name>
    <name type="synonym">Gymnopilus spectabilis subsp. junonius</name>
    <dbReference type="NCBI Taxonomy" id="109634"/>
    <lineage>
        <taxon>Eukaryota</taxon>
        <taxon>Fungi</taxon>
        <taxon>Dikarya</taxon>
        <taxon>Basidiomycota</taxon>
        <taxon>Agaricomycotina</taxon>
        <taxon>Agaricomycetes</taxon>
        <taxon>Agaricomycetidae</taxon>
        <taxon>Agaricales</taxon>
        <taxon>Agaricineae</taxon>
        <taxon>Hymenogastraceae</taxon>
        <taxon>Gymnopilus</taxon>
    </lineage>
</organism>
<proteinExistence type="predicted"/>
<dbReference type="EMBL" id="JADNYJ010000003">
    <property type="protein sequence ID" value="KAF8912156.1"/>
    <property type="molecule type" value="Genomic_DNA"/>
</dbReference>
<keyword evidence="4" id="KW-1185">Reference proteome</keyword>
<name>A0A9P5P1J8_GYMJU</name>
<dbReference type="Proteomes" id="UP000724874">
    <property type="component" value="Unassembled WGS sequence"/>
</dbReference>
<reference evidence="3" key="1">
    <citation type="submission" date="2020-11" db="EMBL/GenBank/DDBJ databases">
        <authorList>
            <consortium name="DOE Joint Genome Institute"/>
            <person name="Ahrendt S."/>
            <person name="Riley R."/>
            <person name="Andreopoulos W."/>
            <person name="LaButti K."/>
            <person name="Pangilinan J."/>
            <person name="Ruiz-duenas F.J."/>
            <person name="Barrasa J.M."/>
            <person name="Sanchez-Garcia M."/>
            <person name="Camarero S."/>
            <person name="Miyauchi S."/>
            <person name="Serrano A."/>
            <person name="Linde D."/>
            <person name="Babiker R."/>
            <person name="Drula E."/>
            <person name="Ayuso-Fernandez I."/>
            <person name="Pacheco R."/>
            <person name="Padilla G."/>
            <person name="Ferreira P."/>
            <person name="Barriuso J."/>
            <person name="Kellner H."/>
            <person name="Castanera R."/>
            <person name="Alfaro M."/>
            <person name="Ramirez L."/>
            <person name="Pisabarro A.G."/>
            <person name="Kuo A."/>
            <person name="Tritt A."/>
            <person name="Lipzen A."/>
            <person name="He G."/>
            <person name="Yan M."/>
            <person name="Ng V."/>
            <person name="Cullen D."/>
            <person name="Martin F."/>
            <person name="Rosso M.-N."/>
            <person name="Henrissat B."/>
            <person name="Hibbett D."/>
            <person name="Martinez A.T."/>
            <person name="Grigoriev I.V."/>
        </authorList>
    </citation>
    <scope>NUCLEOTIDE SEQUENCE</scope>
    <source>
        <strain evidence="3">AH 44721</strain>
    </source>
</reference>
<protein>
    <submittedName>
        <fullName evidence="3">Uncharacterized protein</fullName>
    </submittedName>
</protein>
<evidence type="ECO:0000313" key="4">
    <source>
        <dbReference type="Proteomes" id="UP000724874"/>
    </source>
</evidence>
<comment type="caution">
    <text evidence="3">The sequence shown here is derived from an EMBL/GenBank/DDBJ whole genome shotgun (WGS) entry which is preliminary data.</text>
</comment>
<accession>A0A9P5P1J8</accession>
<evidence type="ECO:0000256" key="1">
    <source>
        <dbReference type="SAM" id="MobiDB-lite"/>
    </source>
</evidence>
<keyword evidence="2" id="KW-0472">Membrane</keyword>
<dbReference type="OrthoDB" id="3052647at2759"/>
<evidence type="ECO:0000313" key="3">
    <source>
        <dbReference type="EMBL" id="KAF8912156.1"/>
    </source>
</evidence>
<feature type="transmembrane region" description="Helical" evidence="2">
    <location>
        <begin position="327"/>
        <end position="349"/>
    </location>
</feature>
<feature type="region of interest" description="Disordered" evidence="1">
    <location>
        <begin position="401"/>
        <end position="427"/>
    </location>
</feature>
<gene>
    <name evidence="3" type="ORF">CPB84DRAFT_1761418</name>
</gene>
<keyword evidence="2" id="KW-0812">Transmembrane</keyword>
<evidence type="ECO:0000256" key="2">
    <source>
        <dbReference type="SAM" id="Phobius"/>
    </source>
</evidence>
<dbReference type="AlphaFoldDB" id="A0A9P5P1J8"/>
<dbReference type="Gene3D" id="2.60.120.260">
    <property type="entry name" value="Galactose-binding domain-like"/>
    <property type="match status" value="2"/>
</dbReference>